<organism evidence="1 2">
    <name type="scientific">Corynebacterium suranareeae</name>
    <dbReference type="NCBI Taxonomy" id="2506452"/>
    <lineage>
        <taxon>Bacteria</taxon>
        <taxon>Bacillati</taxon>
        <taxon>Actinomycetota</taxon>
        <taxon>Actinomycetes</taxon>
        <taxon>Mycobacteriales</taxon>
        <taxon>Corynebacteriaceae</taxon>
        <taxon>Corynebacterium</taxon>
    </lineage>
</organism>
<dbReference type="Proteomes" id="UP000218244">
    <property type="component" value="Chromosome"/>
</dbReference>
<dbReference type="RefSeq" id="WP_096455591.1">
    <property type="nucleotide sequence ID" value="NZ_AP017369.1"/>
</dbReference>
<protein>
    <submittedName>
        <fullName evidence="1">Uncharacterized protein</fullName>
    </submittedName>
</protein>
<accession>A0A160PS07</accession>
<sequence length="289" mass="31065">MLPATLTTVLTSAGLEPQVGFDAVVVESAHFTLTFTWDEWLRATATWVGELSAADYVRSIVAINSAHQARLTPKMVLDAPVGLSKVLKADEGALEASAINSLPIGEELSESQLSGFVAAAFDGAIDLTREFHALYPERSPRERGAMLNIKLVDATPQSQVTLVRVANWFMDQGVEEVPYDAASSRISFELGDIPVDVVLDDPELLKIQAVVQADRAVEATEVLHLCNRANLDSDHSTIFMQADGDDVNFVATVAVPIRAGLDDIQLSQALHDGVVGVVGQIQAVVNQLH</sequence>
<dbReference type="KEGG" id="csur:N24_1399"/>
<evidence type="ECO:0000313" key="1">
    <source>
        <dbReference type="EMBL" id="BAU95661.1"/>
    </source>
</evidence>
<reference evidence="1 2" key="1">
    <citation type="submission" date="2016-02" db="EMBL/GenBank/DDBJ databases">
        <title>Corynebacterium glutamicum N24 whole genome sequencing project.</title>
        <authorList>
            <person name="Matsutani M."/>
            <person name="Nangtapong N."/>
            <person name="Yakushi T."/>
            <person name="Matsushita K."/>
        </authorList>
    </citation>
    <scope>NUCLEOTIDE SEQUENCE [LARGE SCALE GENOMIC DNA]</scope>
    <source>
        <strain evidence="1 2">N24</strain>
    </source>
</reference>
<dbReference type="Pfam" id="PF10722">
    <property type="entry name" value="YbjN"/>
    <property type="match status" value="1"/>
</dbReference>
<gene>
    <name evidence="1" type="ORF">N24_1399</name>
</gene>
<name>A0A160PS07_9CORY</name>
<dbReference type="EMBL" id="AP017369">
    <property type="protein sequence ID" value="BAU95661.1"/>
    <property type="molecule type" value="Genomic_DNA"/>
</dbReference>
<dbReference type="AlphaFoldDB" id="A0A160PS07"/>
<keyword evidence="2" id="KW-1185">Reference proteome</keyword>
<dbReference type="InterPro" id="IPR019660">
    <property type="entry name" value="Put_sensory_transdc_reg_YbjN"/>
</dbReference>
<evidence type="ECO:0000313" key="2">
    <source>
        <dbReference type="Proteomes" id="UP000218244"/>
    </source>
</evidence>
<proteinExistence type="predicted"/>